<organism evidence="2 3">
    <name type="scientific">Pseudotenacibaculum haliotis</name>
    <dbReference type="NCBI Taxonomy" id="1862138"/>
    <lineage>
        <taxon>Bacteria</taxon>
        <taxon>Pseudomonadati</taxon>
        <taxon>Bacteroidota</taxon>
        <taxon>Flavobacteriia</taxon>
        <taxon>Flavobacteriales</taxon>
        <taxon>Flavobacteriaceae</taxon>
        <taxon>Pseudotenacibaculum</taxon>
    </lineage>
</organism>
<dbReference type="SUPFAM" id="SSF50494">
    <property type="entry name" value="Trypsin-like serine proteases"/>
    <property type="match status" value="1"/>
</dbReference>
<evidence type="ECO:0000313" key="2">
    <source>
        <dbReference type="EMBL" id="MFD2567441.1"/>
    </source>
</evidence>
<feature type="transmembrane region" description="Helical" evidence="1">
    <location>
        <begin position="43"/>
        <end position="62"/>
    </location>
</feature>
<evidence type="ECO:0000313" key="3">
    <source>
        <dbReference type="Proteomes" id="UP001597508"/>
    </source>
</evidence>
<dbReference type="InterPro" id="IPR009003">
    <property type="entry name" value="Peptidase_S1_PA"/>
</dbReference>
<feature type="transmembrane region" description="Helical" evidence="1">
    <location>
        <begin position="113"/>
        <end position="133"/>
    </location>
</feature>
<name>A0ABW5LUJ8_9FLAO</name>
<evidence type="ECO:0000256" key="1">
    <source>
        <dbReference type="SAM" id="Phobius"/>
    </source>
</evidence>
<protein>
    <submittedName>
        <fullName evidence="2">Trypsin-like peptidase domain-containing protein</fullName>
    </submittedName>
</protein>
<reference evidence="3" key="1">
    <citation type="journal article" date="2019" name="Int. J. Syst. Evol. Microbiol.">
        <title>The Global Catalogue of Microorganisms (GCM) 10K type strain sequencing project: providing services to taxonomists for standard genome sequencing and annotation.</title>
        <authorList>
            <consortium name="The Broad Institute Genomics Platform"/>
            <consortium name="The Broad Institute Genome Sequencing Center for Infectious Disease"/>
            <person name="Wu L."/>
            <person name="Ma J."/>
        </authorList>
    </citation>
    <scope>NUCLEOTIDE SEQUENCE [LARGE SCALE GENOMIC DNA]</scope>
    <source>
        <strain evidence="3">KCTC 52127</strain>
    </source>
</reference>
<gene>
    <name evidence="2" type="ORF">ACFSRZ_08655</name>
</gene>
<keyword evidence="1" id="KW-1133">Transmembrane helix</keyword>
<feature type="transmembrane region" description="Helical" evidence="1">
    <location>
        <begin position="82"/>
        <end position="101"/>
    </location>
</feature>
<keyword evidence="1" id="KW-0472">Membrane</keyword>
<dbReference type="Gene3D" id="2.40.10.120">
    <property type="match status" value="1"/>
</dbReference>
<proteinExistence type="predicted"/>
<dbReference type="EMBL" id="JBHULH010000004">
    <property type="protein sequence ID" value="MFD2567441.1"/>
    <property type="molecule type" value="Genomic_DNA"/>
</dbReference>
<dbReference type="RefSeq" id="WP_379666151.1">
    <property type="nucleotide sequence ID" value="NZ_JBHULH010000004.1"/>
</dbReference>
<keyword evidence="3" id="KW-1185">Reference proteome</keyword>
<accession>A0ABW5LUJ8</accession>
<dbReference type="Proteomes" id="UP001597508">
    <property type="component" value="Unassembled WGS sequence"/>
</dbReference>
<dbReference type="Pfam" id="PF13365">
    <property type="entry name" value="Trypsin_2"/>
    <property type="match status" value="1"/>
</dbReference>
<feature type="transmembrane region" description="Helical" evidence="1">
    <location>
        <begin position="12"/>
        <end position="31"/>
    </location>
</feature>
<sequence length="550" mass="61383">MNKFFLFLKKYQAPFFIIIGLVIGILLANFIKVHNTSVFSINSALIYAIVIIAVLVLVFSMFAGLKSKSDAKHALGLPVGSVRAIIALAVTVLFILTAVYFYQTVGDKERLKLAENILTILGTLVVAVSAFYFSAKATQQGVDVATKVFANSNQFFGKTPIEAIQDAINKNKADWKKKYNCEDVKLGKKESDGDKFDMNCIVFIVAKKAEQSDTSVQIPKFISHTYQEKTYQIPTDIREKKEEKPVTLDVIENLIETHEDEWLKKFNADSVMAALKVEKGQTKKIPCLQFSVANKQDQSQTQHKDIPDFIHVDGYKVPTDVLEEDMPTQDSSSIQLGDGIYREGTNSIGTLGLKVYKTDDDGNQTDYLLSCYHVFCSVELNNNQTTTFDPSSGQKGIFSEKGDIKLGEVTQGYLDNYMDAALCKIDSNINLSPKIKSFTRSPKRGIRIISTDDVMNEISVFSHSYTESRKVTGKIVARKTNKWVTINGYDYYFKDVIPVTKISNHGDSGSAVLDSYGKVIGIVFASNDLKSYIIPISEILINFNLKIHHV</sequence>
<comment type="caution">
    <text evidence="2">The sequence shown here is derived from an EMBL/GenBank/DDBJ whole genome shotgun (WGS) entry which is preliminary data.</text>
</comment>
<keyword evidence="1" id="KW-0812">Transmembrane</keyword>